<dbReference type="PANTHER" id="PTHR14217:SF1">
    <property type="entry name" value="INOSITOL-TETRAKISPHOSPHATE 1-KINASE"/>
    <property type="match status" value="1"/>
</dbReference>
<keyword evidence="4" id="KW-0808">Transferase</keyword>
<proteinExistence type="inferred from homology"/>
<dbReference type="InterPro" id="IPR040464">
    <property type="entry name" value="InsP(3)kin_ATP-grasp"/>
</dbReference>
<gene>
    <name evidence="13" type="ORF">CHLRE_03g182100v5</name>
</gene>
<feature type="compositionally biased region" description="Low complexity" evidence="10">
    <location>
        <begin position="245"/>
        <end position="259"/>
    </location>
</feature>
<comment type="similarity">
    <text evidence="2">Belongs to the ITPK1 family.</text>
</comment>
<evidence type="ECO:0000256" key="8">
    <source>
        <dbReference type="ARBA" id="ARBA00022840"/>
    </source>
</evidence>
<keyword evidence="9" id="KW-0460">Magnesium</keyword>
<accession>A0A2K3DXV5</accession>
<dbReference type="ExpressionAtlas" id="A0A2K3DXV5">
    <property type="expression patterns" value="baseline"/>
</dbReference>
<dbReference type="GO" id="GO:0047325">
    <property type="term" value="F:inositol-3,4,5,6-tetrakisphosphate 1-kinase activity"/>
    <property type="evidence" value="ECO:0000318"/>
    <property type="project" value="GO_Central"/>
</dbReference>
<dbReference type="Gene3D" id="3.30.470.20">
    <property type="entry name" value="ATP-grasp fold, B domain"/>
    <property type="match status" value="1"/>
</dbReference>
<feature type="region of interest" description="Disordered" evidence="10">
    <location>
        <begin position="238"/>
        <end position="281"/>
    </location>
</feature>
<comment type="subunit">
    <text evidence="3">Monomer.</text>
</comment>
<evidence type="ECO:0000259" key="12">
    <source>
        <dbReference type="Pfam" id="PF17927"/>
    </source>
</evidence>
<dbReference type="Proteomes" id="UP000006906">
    <property type="component" value="Chromosome 3"/>
</dbReference>
<dbReference type="PANTHER" id="PTHR14217">
    <property type="entry name" value="INOSITOL-TETRAKISPHOSPHATE 1-KINASE"/>
    <property type="match status" value="1"/>
</dbReference>
<dbReference type="GO" id="GO:0000287">
    <property type="term" value="F:magnesium ion binding"/>
    <property type="evidence" value="ECO:0007669"/>
    <property type="project" value="InterPro"/>
</dbReference>
<dbReference type="GO" id="GO:0052726">
    <property type="term" value="F:inositol-1,3,4-trisphosphate 5-kinase activity"/>
    <property type="evidence" value="ECO:0000318"/>
    <property type="project" value="GO_Central"/>
</dbReference>
<feature type="domain" description="Inositol-tetrakisphosphate 1-kinase N-terminal" evidence="12">
    <location>
        <begin position="181"/>
        <end position="235"/>
    </location>
</feature>
<evidence type="ECO:0000256" key="1">
    <source>
        <dbReference type="ARBA" id="ARBA00001946"/>
    </source>
</evidence>
<evidence type="ECO:0000256" key="9">
    <source>
        <dbReference type="ARBA" id="ARBA00022842"/>
    </source>
</evidence>
<dbReference type="GO" id="GO:0032957">
    <property type="term" value="P:inositol trisphosphate metabolic process"/>
    <property type="evidence" value="ECO:0007669"/>
    <property type="project" value="InterPro"/>
</dbReference>
<keyword evidence="5" id="KW-0479">Metal-binding</keyword>
<evidence type="ECO:0000256" key="6">
    <source>
        <dbReference type="ARBA" id="ARBA00022741"/>
    </source>
</evidence>
<dbReference type="Pfam" id="PF17927">
    <property type="entry name" value="Ins134_P3_kin_N"/>
    <property type="match status" value="1"/>
</dbReference>
<dbReference type="KEGG" id="cre:CHLRE_03g182100v5"/>
<evidence type="ECO:0000256" key="2">
    <source>
        <dbReference type="ARBA" id="ARBA00009601"/>
    </source>
</evidence>
<dbReference type="Gramene" id="PNW85347">
    <property type="protein sequence ID" value="PNW85347"/>
    <property type="gene ID" value="CHLRE_03g182100v5"/>
</dbReference>
<reference evidence="13 14" key="1">
    <citation type="journal article" date="2007" name="Science">
        <title>The Chlamydomonas genome reveals the evolution of key animal and plant functions.</title>
        <authorList>
            <person name="Merchant S.S."/>
            <person name="Prochnik S.E."/>
            <person name="Vallon O."/>
            <person name="Harris E.H."/>
            <person name="Karpowicz S.J."/>
            <person name="Witman G.B."/>
            <person name="Terry A."/>
            <person name="Salamov A."/>
            <person name="Fritz-Laylin L.K."/>
            <person name="Marechal-Drouard L."/>
            <person name="Marshall W.F."/>
            <person name="Qu L.H."/>
            <person name="Nelson D.R."/>
            <person name="Sanderfoot A.A."/>
            <person name="Spalding M.H."/>
            <person name="Kapitonov V.V."/>
            <person name="Ren Q."/>
            <person name="Ferris P."/>
            <person name="Lindquist E."/>
            <person name="Shapiro H."/>
            <person name="Lucas S.M."/>
            <person name="Grimwood J."/>
            <person name="Schmutz J."/>
            <person name="Cardol P."/>
            <person name="Cerutti H."/>
            <person name="Chanfreau G."/>
            <person name="Chen C.L."/>
            <person name="Cognat V."/>
            <person name="Croft M.T."/>
            <person name="Dent R."/>
            <person name="Dutcher S."/>
            <person name="Fernandez E."/>
            <person name="Fukuzawa H."/>
            <person name="Gonzalez-Ballester D."/>
            <person name="Gonzalez-Halphen D."/>
            <person name="Hallmann A."/>
            <person name="Hanikenne M."/>
            <person name="Hippler M."/>
            <person name="Inwood W."/>
            <person name="Jabbari K."/>
            <person name="Kalanon M."/>
            <person name="Kuras R."/>
            <person name="Lefebvre P.A."/>
            <person name="Lemaire S.D."/>
            <person name="Lobanov A.V."/>
            <person name="Lohr M."/>
            <person name="Manuell A."/>
            <person name="Meier I."/>
            <person name="Mets L."/>
            <person name="Mittag M."/>
            <person name="Mittelmeier T."/>
            <person name="Moroney J.V."/>
            <person name="Moseley J."/>
            <person name="Napoli C."/>
            <person name="Nedelcu A.M."/>
            <person name="Niyogi K."/>
            <person name="Novoselov S.V."/>
            <person name="Paulsen I.T."/>
            <person name="Pazour G."/>
            <person name="Purton S."/>
            <person name="Ral J.P."/>
            <person name="Riano-Pachon D.M."/>
            <person name="Riekhof W."/>
            <person name="Rymarquis L."/>
            <person name="Schroda M."/>
            <person name="Stern D."/>
            <person name="Umen J."/>
            <person name="Willows R."/>
            <person name="Wilson N."/>
            <person name="Zimmer S.L."/>
            <person name="Allmer J."/>
            <person name="Balk J."/>
            <person name="Bisova K."/>
            <person name="Chen C.J."/>
            <person name="Elias M."/>
            <person name="Gendler K."/>
            <person name="Hauser C."/>
            <person name="Lamb M.R."/>
            <person name="Ledford H."/>
            <person name="Long J.C."/>
            <person name="Minagawa J."/>
            <person name="Page M.D."/>
            <person name="Pan J."/>
            <person name="Pootakham W."/>
            <person name="Roje S."/>
            <person name="Rose A."/>
            <person name="Stahlberg E."/>
            <person name="Terauchi A.M."/>
            <person name="Yang P."/>
            <person name="Ball S."/>
            <person name="Bowler C."/>
            <person name="Dieckmann C.L."/>
            <person name="Gladyshev V.N."/>
            <person name="Green P."/>
            <person name="Jorgensen R."/>
            <person name="Mayfield S."/>
            <person name="Mueller-Roeber B."/>
            <person name="Rajamani S."/>
            <person name="Sayre R.T."/>
            <person name="Brokstein P."/>
            <person name="Dubchak I."/>
            <person name="Goodstein D."/>
            <person name="Hornick L."/>
            <person name="Huang Y.W."/>
            <person name="Jhaveri J."/>
            <person name="Luo Y."/>
            <person name="Martinez D."/>
            <person name="Ngau W.C."/>
            <person name="Otillar B."/>
            <person name="Poliakov A."/>
            <person name="Porter A."/>
            <person name="Szajkowski L."/>
            <person name="Werner G."/>
            <person name="Zhou K."/>
            <person name="Grigoriev I.V."/>
            <person name="Rokhsar D.S."/>
            <person name="Grossman A.R."/>
        </authorList>
    </citation>
    <scope>NUCLEOTIDE SEQUENCE [LARGE SCALE GENOMIC DNA]</scope>
    <source>
        <strain evidence="14">CC-503</strain>
    </source>
</reference>
<dbReference type="STRING" id="3055.A0A2K3DXV5"/>
<organism evidence="13 14">
    <name type="scientific">Chlamydomonas reinhardtii</name>
    <name type="common">Chlamydomonas smithii</name>
    <dbReference type="NCBI Taxonomy" id="3055"/>
    <lineage>
        <taxon>Eukaryota</taxon>
        <taxon>Viridiplantae</taxon>
        <taxon>Chlorophyta</taxon>
        <taxon>core chlorophytes</taxon>
        <taxon>Chlorophyceae</taxon>
        <taxon>CS clade</taxon>
        <taxon>Chlamydomonadales</taxon>
        <taxon>Chlamydomonadaceae</taxon>
        <taxon>Chlamydomonas</taxon>
    </lineage>
</organism>
<evidence type="ECO:0000256" key="5">
    <source>
        <dbReference type="ARBA" id="ARBA00022723"/>
    </source>
</evidence>
<dbReference type="InterPro" id="IPR041429">
    <property type="entry name" value="ITPK1_N"/>
</dbReference>
<dbReference type="InParanoid" id="A0A2K3DXV5"/>
<keyword evidence="7" id="KW-0418">Kinase</keyword>
<dbReference type="AlphaFoldDB" id="A0A2K3DXV5"/>
<dbReference type="EMBL" id="CM008964">
    <property type="protein sequence ID" value="PNW85347.1"/>
    <property type="molecule type" value="Genomic_DNA"/>
</dbReference>
<dbReference type="PaxDb" id="3055-EDO96767"/>
<evidence type="ECO:0000256" key="7">
    <source>
        <dbReference type="ARBA" id="ARBA00022777"/>
    </source>
</evidence>
<dbReference type="GeneID" id="5728487"/>
<feature type="domain" description="Inositol 1,3,4-trisphosphate 5/6-kinase ATP-grasp" evidence="11">
    <location>
        <begin position="351"/>
        <end position="570"/>
    </location>
</feature>
<evidence type="ECO:0000313" key="14">
    <source>
        <dbReference type="Proteomes" id="UP000006906"/>
    </source>
</evidence>
<name>A0A2K3DXV5_CHLRE</name>
<evidence type="ECO:0000256" key="3">
    <source>
        <dbReference type="ARBA" id="ARBA00011245"/>
    </source>
</evidence>
<keyword evidence="14" id="KW-1185">Reference proteome</keyword>
<protein>
    <submittedName>
        <fullName evidence="13">Uncharacterized protein</fullName>
    </submittedName>
</protein>
<feature type="region of interest" description="Disordered" evidence="10">
    <location>
        <begin position="136"/>
        <end position="172"/>
    </location>
</feature>
<sequence>MDASVAHGPFIRGLVFSGALLHGCEALRNQLQLLLWGGLRVAELRSPDQTSEPGAVPSGVDILQLSDSNTWEPVLKAWAEGHGLQLPGEVVVLASGAGDAEVLPGFTANAGQDAPWPRLRLALAHANLLRAATLGSAGASGTSGRKRAREEVEEDVGPAAVADSAASAGSSGTARGSELVVVGYAMKASREADLAKEGLLNLVPQDGVVFAPLDLSQPLESQLPFHCILHKASDELEYGPPSPPAAAAAAGESAVPTAGRGVGGEGAASASSTGDDGGASGGGAGLLVPRFGPRVRAMAEFVSQQGGRVSLLDPLQSTAKVINRTELGRVCDSLSQVALQGAVGGAGVVVRAPRNVTIASYEPQQLEAALKQLGCSAPFIVKPVVACGTPDSHAMALALWPQALGGLAGRVPLPAVVQEFVNHDATIYKVYVAGNKVFHTVRPSIPNVPHTRPAAEALVASGVLTFDSLKSLPTKLPSDASPAASAASAAVPAAAAAAAPAATSFTPSQEVLELLAAHLRAALGLSLFGFDVVVRTVEEDEEQKEATEPHAAKPRELVVVDVNYFPSYRGAKGAPALFRTAVLGAHRAQVPG</sequence>
<evidence type="ECO:0000256" key="10">
    <source>
        <dbReference type="SAM" id="MobiDB-lite"/>
    </source>
</evidence>
<evidence type="ECO:0000256" key="4">
    <source>
        <dbReference type="ARBA" id="ARBA00022679"/>
    </source>
</evidence>
<dbReference type="GO" id="GO:0052725">
    <property type="term" value="F:inositol-1,3,4-trisphosphate 6-kinase activity"/>
    <property type="evidence" value="ECO:0000318"/>
    <property type="project" value="GO_Central"/>
</dbReference>
<dbReference type="OrthoDB" id="25308at2759"/>
<evidence type="ECO:0000313" key="13">
    <source>
        <dbReference type="EMBL" id="PNW85347.1"/>
    </source>
</evidence>
<dbReference type="Pfam" id="PF05770">
    <property type="entry name" value="Ins134_P3_kin"/>
    <property type="match status" value="1"/>
</dbReference>
<keyword evidence="6" id="KW-0547">Nucleotide-binding</keyword>
<dbReference type="GO" id="GO:0005524">
    <property type="term" value="F:ATP binding"/>
    <property type="evidence" value="ECO:0007669"/>
    <property type="project" value="UniProtKB-KW"/>
</dbReference>
<feature type="compositionally biased region" description="Low complexity" evidence="10">
    <location>
        <begin position="157"/>
        <end position="172"/>
    </location>
</feature>
<comment type="cofactor">
    <cofactor evidence="1">
        <name>Mg(2+)</name>
        <dbReference type="ChEBI" id="CHEBI:18420"/>
    </cofactor>
</comment>
<evidence type="ECO:0000259" key="11">
    <source>
        <dbReference type="Pfam" id="PF05770"/>
    </source>
</evidence>
<dbReference type="RefSeq" id="XP_042926189.1">
    <property type="nucleotide sequence ID" value="XM_043061060.1"/>
</dbReference>
<dbReference type="FunCoup" id="A0A2K3DXV5">
    <property type="interactions" value="533"/>
</dbReference>
<dbReference type="InterPro" id="IPR008656">
    <property type="entry name" value="Inositol_tetrakis-P_1-kinase"/>
</dbReference>
<keyword evidence="8" id="KW-0067">ATP-binding</keyword>